<dbReference type="GO" id="GO:0016567">
    <property type="term" value="P:protein ubiquitination"/>
    <property type="evidence" value="ECO:0007669"/>
    <property type="project" value="InterPro"/>
</dbReference>
<dbReference type="InterPro" id="IPR056423">
    <property type="entry name" value="BACK_BPM_SPOP"/>
</dbReference>
<protein>
    <submittedName>
        <fullName evidence="5">BTB/POZ and MATH domain-containing protein 2</fullName>
    </submittedName>
</protein>
<dbReference type="SMART" id="SM00225">
    <property type="entry name" value="BTB"/>
    <property type="match status" value="1"/>
</dbReference>
<dbReference type="PANTHER" id="PTHR26379">
    <property type="entry name" value="BTB/POZ AND MATH DOMAIN-CONTAINING PROTEIN 1"/>
    <property type="match status" value="1"/>
</dbReference>
<evidence type="ECO:0000256" key="1">
    <source>
        <dbReference type="ARBA" id="ARBA00004906"/>
    </source>
</evidence>
<dbReference type="InterPro" id="IPR045005">
    <property type="entry name" value="BPM1-6"/>
</dbReference>
<name>A0AAV8FSS3_9POAL</name>
<dbReference type="InterPro" id="IPR000210">
    <property type="entry name" value="BTB/POZ_dom"/>
</dbReference>
<dbReference type="PROSITE" id="PS50144">
    <property type="entry name" value="MATH"/>
    <property type="match status" value="1"/>
</dbReference>
<proteinExistence type="inferred from homology"/>
<keyword evidence="6" id="KW-1185">Reference proteome</keyword>
<evidence type="ECO:0000256" key="2">
    <source>
        <dbReference type="ARBA" id="ARBA00010846"/>
    </source>
</evidence>
<comment type="pathway">
    <text evidence="1">Protein modification; protein ubiquitination.</text>
</comment>
<accession>A0AAV8FSS3</accession>
<comment type="caution">
    <text evidence="5">The sequence shown here is derived from an EMBL/GenBank/DDBJ whole genome shotgun (WGS) entry which is preliminary data.</text>
</comment>
<reference evidence="5" key="1">
    <citation type="submission" date="2022-08" db="EMBL/GenBank/DDBJ databases">
        <authorList>
            <person name="Marques A."/>
        </authorList>
    </citation>
    <scope>NUCLEOTIDE SEQUENCE</scope>
    <source>
        <strain evidence="5">RhyPub2mFocal</strain>
        <tissue evidence="5">Leaves</tissue>
    </source>
</reference>
<dbReference type="SUPFAM" id="SSF54695">
    <property type="entry name" value="POZ domain"/>
    <property type="match status" value="1"/>
</dbReference>
<comment type="similarity">
    <text evidence="2">Belongs to the Tdpoz family.</text>
</comment>
<dbReference type="CDD" id="cd00121">
    <property type="entry name" value="MATH"/>
    <property type="match status" value="1"/>
</dbReference>
<dbReference type="Proteomes" id="UP001140206">
    <property type="component" value="Chromosome 2"/>
</dbReference>
<evidence type="ECO:0000313" key="5">
    <source>
        <dbReference type="EMBL" id="KAJ4794466.1"/>
    </source>
</evidence>
<dbReference type="AlphaFoldDB" id="A0AAV8FSS3"/>
<dbReference type="PROSITE" id="PS50097">
    <property type="entry name" value="BTB"/>
    <property type="match status" value="1"/>
</dbReference>
<dbReference type="Pfam" id="PF00651">
    <property type="entry name" value="BTB"/>
    <property type="match status" value="1"/>
</dbReference>
<sequence length="276" mass="31091">MAMSSSVFDPREPESLTAENCSGSRQFKILNYSKSAESHIFILCGHEWTFRYYPNGKRYFLDDYLAFELNLKSDAKVRPKITLTMLSQTGGTPFVRDSESGDGTDVSFNVSGVTFNAHQCVLVARSPVLKAQLLGPMKDKMDKSIIEIKDMEPSIFKSMLYFIYSDSVAELEEIDGNEDSAIVLAQHLLVAADRYNLERLKEVCEIVMYEFIDVDNVATALTLAEQHNCFELKAACIEFIKRPEVLAIVALTEGFEHMIKSCPQLLVELRSKNHGC</sequence>
<dbReference type="SUPFAM" id="SSF49599">
    <property type="entry name" value="TRAF domain-like"/>
    <property type="match status" value="1"/>
</dbReference>
<dbReference type="InterPro" id="IPR011333">
    <property type="entry name" value="SKP1/BTB/POZ_sf"/>
</dbReference>
<dbReference type="InterPro" id="IPR002083">
    <property type="entry name" value="MATH/TRAF_dom"/>
</dbReference>
<dbReference type="PANTHER" id="PTHR26379:SF187">
    <property type="entry name" value="OS07G0655300 PROTEIN"/>
    <property type="match status" value="1"/>
</dbReference>
<feature type="domain" description="BTB" evidence="3">
    <location>
        <begin position="104"/>
        <end position="172"/>
    </location>
</feature>
<dbReference type="EMBL" id="JAMFTS010000002">
    <property type="protein sequence ID" value="KAJ4794466.1"/>
    <property type="molecule type" value="Genomic_DNA"/>
</dbReference>
<gene>
    <name evidence="5" type="ORF">LUZ62_045712</name>
</gene>
<evidence type="ECO:0000259" key="4">
    <source>
        <dbReference type="PROSITE" id="PS50144"/>
    </source>
</evidence>
<feature type="domain" description="MATH" evidence="4">
    <location>
        <begin position="22"/>
        <end position="133"/>
    </location>
</feature>
<dbReference type="Pfam" id="PF24570">
    <property type="entry name" value="BACK_BPM_SPOP"/>
    <property type="match status" value="1"/>
</dbReference>
<evidence type="ECO:0000313" key="6">
    <source>
        <dbReference type="Proteomes" id="UP001140206"/>
    </source>
</evidence>
<dbReference type="Gene3D" id="3.30.710.10">
    <property type="entry name" value="Potassium Channel Kv1.1, Chain A"/>
    <property type="match status" value="1"/>
</dbReference>
<organism evidence="5 6">
    <name type="scientific">Rhynchospora pubera</name>
    <dbReference type="NCBI Taxonomy" id="906938"/>
    <lineage>
        <taxon>Eukaryota</taxon>
        <taxon>Viridiplantae</taxon>
        <taxon>Streptophyta</taxon>
        <taxon>Embryophyta</taxon>
        <taxon>Tracheophyta</taxon>
        <taxon>Spermatophyta</taxon>
        <taxon>Magnoliopsida</taxon>
        <taxon>Liliopsida</taxon>
        <taxon>Poales</taxon>
        <taxon>Cyperaceae</taxon>
        <taxon>Cyperoideae</taxon>
        <taxon>Rhynchosporeae</taxon>
        <taxon>Rhynchospora</taxon>
    </lineage>
</organism>
<evidence type="ECO:0000259" key="3">
    <source>
        <dbReference type="PROSITE" id="PS50097"/>
    </source>
</evidence>
<dbReference type="Gene3D" id="1.25.40.420">
    <property type="match status" value="1"/>
</dbReference>